<evidence type="ECO:0000256" key="3">
    <source>
        <dbReference type="ARBA" id="ARBA00022448"/>
    </source>
</evidence>
<comment type="subcellular location">
    <subcellularLocation>
        <location evidence="1 8">Cell membrane</location>
        <topology evidence="1 8">Multi-pass membrane protein</topology>
    </subcellularLocation>
</comment>
<name>A0A521G0I4_9BACT</name>
<proteinExistence type="inferred from homology"/>
<evidence type="ECO:0000256" key="7">
    <source>
        <dbReference type="ARBA" id="ARBA00023136"/>
    </source>
</evidence>
<comment type="similarity">
    <text evidence="2 8">Belongs to the 4-toluene sulfonate uptake permease (TSUP) (TC 2.A.102) family.</text>
</comment>
<keyword evidence="11" id="KW-1185">Reference proteome</keyword>
<evidence type="ECO:0000256" key="5">
    <source>
        <dbReference type="ARBA" id="ARBA00022692"/>
    </source>
</evidence>
<comment type="caution">
    <text evidence="10">The sequence shown here is derived from an EMBL/GenBank/DDBJ whole genome shotgun (WGS) entry which is preliminary data.</text>
</comment>
<keyword evidence="5 8" id="KW-0812">Transmembrane</keyword>
<keyword evidence="6 8" id="KW-1133">Transmembrane helix</keyword>
<feature type="transmembrane region" description="Helical" evidence="8">
    <location>
        <begin position="114"/>
        <end position="134"/>
    </location>
</feature>
<dbReference type="AlphaFoldDB" id="A0A521G0I4"/>
<keyword evidence="7 8" id="KW-0472">Membrane</keyword>
<dbReference type="Pfam" id="PF01925">
    <property type="entry name" value="TauE"/>
    <property type="match status" value="1"/>
</dbReference>
<dbReference type="PANTHER" id="PTHR30269:SF23">
    <property type="entry name" value="MEMBRANE TRANSPORTER PROTEIN YDHB-RELATED"/>
    <property type="match status" value="1"/>
</dbReference>
<feature type="signal peptide" evidence="9">
    <location>
        <begin position="1"/>
        <end position="31"/>
    </location>
</feature>
<evidence type="ECO:0000256" key="1">
    <source>
        <dbReference type="ARBA" id="ARBA00004651"/>
    </source>
</evidence>
<gene>
    <name evidence="10" type="ORF">CDV28_1232</name>
</gene>
<dbReference type="Proteomes" id="UP000316238">
    <property type="component" value="Unassembled WGS sequence"/>
</dbReference>
<dbReference type="InterPro" id="IPR052017">
    <property type="entry name" value="TSUP"/>
</dbReference>
<organism evidence="10 11">
    <name type="scientific">Candidatus Electronema aureum</name>
    <dbReference type="NCBI Taxonomy" id="2005002"/>
    <lineage>
        <taxon>Bacteria</taxon>
        <taxon>Pseudomonadati</taxon>
        <taxon>Thermodesulfobacteriota</taxon>
        <taxon>Desulfobulbia</taxon>
        <taxon>Desulfobulbales</taxon>
        <taxon>Desulfobulbaceae</taxon>
        <taxon>Candidatus Electronema</taxon>
    </lineage>
</organism>
<evidence type="ECO:0000256" key="8">
    <source>
        <dbReference type="RuleBase" id="RU363041"/>
    </source>
</evidence>
<feature type="transmembrane region" description="Helical" evidence="8">
    <location>
        <begin position="261"/>
        <end position="285"/>
    </location>
</feature>
<evidence type="ECO:0000256" key="2">
    <source>
        <dbReference type="ARBA" id="ARBA00009142"/>
    </source>
</evidence>
<keyword evidence="9" id="KW-0732">Signal</keyword>
<protein>
    <recommendedName>
        <fullName evidence="8">Probable membrane transporter protein</fullName>
    </recommendedName>
</protein>
<keyword evidence="3" id="KW-0813">Transport</keyword>
<feature type="transmembrane region" description="Helical" evidence="8">
    <location>
        <begin position="41"/>
        <end position="60"/>
    </location>
</feature>
<dbReference type="InterPro" id="IPR002781">
    <property type="entry name" value="TM_pro_TauE-like"/>
</dbReference>
<feature type="transmembrane region" description="Helical" evidence="8">
    <location>
        <begin position="198"/>
        <end position="221"/>
    </location>
</feature>
<evidence type="ECO:0000313" key="10">
    <source>
        <dbReference type="EMBL" id="TAA74530.1"/>
    </source>
</evidence>
<dbReference type="PANTHER" id="PTHR30269">
    <property type="entry name" value="TRANSMEMBRANE PROTEIN YFCA"/>
    <property type="match status" value="1"/>
</dbReference>
<evidence type="ECO:0000256" key="6">
    <source>
        <dbReference type="ARBA" id="ARBA00022989"/>
    </source>
</evidence>
<sequence>MKENRFTGSLRTGFAVLAALLLAASPVTSWAAAAPADATAWWVMPLLLLVVTFFMGIIAVLGGVGGGVLYVPIIGGFFPFHIDFVRGAGLLVALSGALAAGPGLLKANLASLRLAMPVALVASSCAIVGAMFGLALPAHIVKLLLGVTILGIVVIMFTAKKSDFPDVPKADALSTALGIYGIYQSPDKTMNWQIHRTIPGLLTFIIIGVMAGMFGLGAGWANVPVLNLMMGAPLKISVATSKFLLSITDTSAAWVYLNNGAVIPMLVAPSLIGIMLGSFVGVRILKVAKPSFIRWMVIGILAFAGGKSLYDGIKAMNAPHPTSTHTQEASHHGK</sequence>
<dbReference type="GO" id="GO:0005886">
    <property type="term" value="C:plasma membrane"/>
    <property type="evidence" value="ECO:0007669"/>
    <property type="project" value="UniProtKB-SubCell"/>
</dbReference>
<evidence type="ECO:0000313" key="11">
    <source>
        <dbReference type="Proteomes" id="UP000316238"/>
    </source>
</evidence>
<feature type="transmembrane region" description="Helical" evidence="8">
    <location>
        <begin position="88"/>
        <end position="107"/>
    </location>
</feature>
<evidence type="ECO:0000256" key="9">
    <source>
        <dbReference type="SAM" id="SignalP"/>
    </source>
</evidence>
<evidence type="ECO:0000256" key="4">
    <source>
        <dbReference type="ARBA" id="ARBA00022475"/>
    </source>
</evidence>
<keyword evidence="4 8" id="KW-1003">Cell membrane</keyword>
<feature type="transmembrane region" description="Helical" evidence="8">
    <location>
        <begin position="140"/>
        <end position="159"/>
    </location>
</feature>
<feature type="chain" id="PRO_5021735244" description="Probable membrane transporter protein" evidence="9">
    <location>
        <begin position="32"/>
        <end position="334"/>
    </location>
</feature>
<reference evidence="10" key="1">
    <citation type="submission" date="2017-07" db="EMBL/GenBank/DDBJ databases">
        <title>The cable genome - Insights into the physiology and evolution of filamentous bacteria capable of sulfide oxidation via long distance electron transfer.</title>
        <authorList>
            <person name="Thorup C."/>
            <person name="Bjerg J.T."/>
            <person name="Schreiber L."/>
            <person name="Nielsen L.P."/>
            <person name="Kjeldsen K.U."/>
            <person name="Boesen T."/>
            <person name="Boggild A."/>
            <person name="Meysman F."/>
            <person name="Geelhoed J."/>
            <person name="Schramm A."/>
        </authorList>
    </citation>
    <scope>NUCLEOTIDE SEQUENCE [LARGE SCALE GENOMIC DNA]</scope>
    <source>
        <strain evidence="10">GS</strain>
    </source>
</reference>
<dbReference type="EMBL" id="NQJD01000023">
    <property type="protein sequence ID" value="TAA74530.1"/>
    <property type="molecule type" value="Genomic_DNA"/>
</dbReference>
<accession>A0A521G0I4</accession>
<feature type="transmembrane region" description="Helical" evidence="8">
    <location>
        <begin position="292"/>
        <end position="310"/>
    </location>
</feature>